<evidence type="ECO:0000256" key="2">
    <source>
        <dbReference type="ARBA" id="ARBA00022679"/>
    </source>
</evidence>
<dbReference type="EC" id="2.3.2.8" evidence="5"/>
<dbReference type="Proteomes" id="UP000054321">
    <property type="component" value="Unassembled WGS sequence"/>
</dbReference>
<dbReference type="AlphaFoldDB" id="A0A0C3HRB4"/>
<organism evidence="9 10">
    <name type="scientific">Oidiodendron maius (strain Zn)</name>
    <dbReference type="NCBI Taxonomy" id="913774"/>
    <lineage>
        <taxon>Eukaryota</taxon>
        <taxon>Fungi</taxon>
        <taxon>Dikarya</taxon>
        <taxon>Ascomycota</taxon>
        <taxon>Pezizomycotina</taxon>
        <taxon>Leotiomycetes</taxon>
        <taxon>Leotiomycetes incertae sedis</taxon>
        <taxon>Myxotrichaceae</taxon>
        <taxon>Oidiodendron</taxon>
    </lineage>
</organism>
<dbReference type="STRING" id="913774.A0A0C3HRB4"/>
<evidence type="ECO:0000259" key="7">
    <source>
        <dbReference type="Pfam" id="PF04376"/>
    </source>
</evidence>
<dbReference type="GO" id="GO:0005737">
    <property type="term" value="C:cytoplasm"/>
    <property type="evidence" value="ECO:0007669"/>
    <property type="project" value="TreeGrafter"/>
</dbReference>
<dbReference type="OrthoDB" id="74183at2759"/>
<evidence type="ECO:0000256" key="5">
    <source>
        <dbReference type="PIRNR" id="PIRNR037207"/>
    </source>
</evidence>
<feature type="region of interest" description="Disordered" evidence="6">
    <location>
        <begin position="323"/>
        <end position="357"/>
    </location>
</feature>
<dbReference type="PIRSF" id="PIRSF037207">
    <property type="entry name" value="ATE1_euk"/>
    <property type="match status" value="1"/>
</dbReference>
<accession>A0A0C3HRB4</accession>
<dbReference type="HOGENOM" id="CLU_020349_0_1_1"/>
<reference evidence="10" key="2">
    <citation type="submission" date="2015-01" db="EMBL/GenBank/DDBJ databases">
        <title>Evolutionary Origins and Diversification of the Mycorrhizal Mutualists.</title>
        <authorList>
            <consortium name="DOE Joint Genome Institute"/>
            <consortium name="Mycorrhizal Genomics Consortium"/>
            <person name="Kohler A."/>
            <person name="Kuo A."/>
            <person name="Nagy L.G."/>
            <person name="Floudas D."/>
            <person name="Copeland A."/>
            <person name="Barry K.W."/>
            <person name="Cichocki N."/>
            <person name="Veneault-Fourrey C."/>
            <person name="LaButti K."/>
            <person name="Lindquist E.A."/>
            <person name="Lipzen A."/>
            <person name="Lundell T."/>
            <person name="Morin E."/>
            <person name="Murat C."/>
            <person name="Riley R."/>
            <person name="Ohm R."/>
            <person name="Sun H."/>
            <person name="Tunlid A."/>
            <person name="Henrissat B."/>
            <person name="Grigoriev I.V."/>
            <person name="Hibbett D.S."/>
            <person name="Martin F."/>
        </authorList>
    </citation>
    <scope>NUCLEOTIDE SEQUENCE [LARGE SCALE GENOMIC DNA]</scope>
    <source>
        <strain evidence="10">Zn</strain>
    </source>
</reference>
<dbReference type="Pfam" id="PF04376">
    <property type="entry name" value="ATE_N"/>
    <property type="match status" value="1"/>
</dbReference>
<dbReference type="InterPro" id="IPR030700">
    <property type="entry name" value="N-end_Aminoacyl_Trfase"/>
</dbReference>
<evidence type="ECO:0000313" key="10">
    <source>
        <dbReference type="Proteomes" id="UP000054321"/>
    </source>
</evidence>
<dbReference type="FunCoup" id="A0A0C3HRB4">
    <property type="interactions" value="623"/>
</dbReference>
<dbReference type="PANTHER" id="PTHR21367:SF1">
    <property type="entry name" value="ARGINYL-TRNA--PROTEIN TRANSFERASE 1"/>
    <property type="match status" value="1"/>
</dbReference>
<evidence type="ECO:0000313" key="9">
    <source>
        <dbReference type="EMBL" id="KIN05565.1"/>
    </source>
</evidence>
<dbReference type="GO" id="GO:0004057">
    <property type="term" value="F:arginyl-tRNA--protein transferase activity"/>
    <property type="evidence" value="ECO:0007669"/>
    <property type="project" value="UniProtKB-EC"/>
</dbReference>
<gene>
    <name evidence="9" type="ORF">OIDMADRAFT_23956</name>
</gene>
<evidence type="ECO:0000256" key="1">
    <source>
        <dbReference type="ARBA" id="ARBA00009991"/>
    </source>
</evidence>
<sequence>MQSPRPPPALLTPIGYRDHTCGYCHKTNGSFSYYVSASTLQPAFYLSLLDRGWRRSGTLLYKPDQLASCCPQYTIRLDASAFRAAKDQRQALNRFNKYVLGDPYIKEAARRYPRSRDQARRRNTDFDLLDRIHEAEKAEIPTPPDPSHALTVTLEPSGFTEEKYALFENYQRVVHNDPPSRITRHGFKNFLCSSPLARTQQTVDGRVRQLGSYHQCYRLDGKLVAVGVLDLLPQCVSAVYFMYHESVHQHNFGKLGALREIAVAHEEGYRWWYAGFYIHSCVKMRYKGDYSPQFLLDPETYTWSPLNDDMKRRLDENEYLNLSCEPSSEKPSEEARSATTEDMDVDSDDSDDENTLSNADLPLFARSMPGILTRTQLLNEVDLDHISIRVRGLEVEACDLVGWEESDIDKPHSIKGIIADLVAAVGVELSREMIVSFG</sequence>
<dbReference type="PANTHER" id="PTHR21367">
    <property type="entry name" value="ARGININE-TRNA-PROTEIN TRANSFERASE 1"/>
    <property type="match status" value="1"/>
</dbReference>
<dbReference type="SUPFAM" id="SSF55729">
    <property type="entry name" value="Acyl-CoA N-acyltransferases (Nat)"/>
    <property type="match status" value="1"/>
</dbReference>
<evidence type="ECO:0000256" key="6">
    <source>
        <dbReference type="SAM" id="MobiDB-lite"/>
    </source>
</evidence>
<comment type="similarity">
    <text evidence="1 5">Belongs to the R-transferase family.</text>
</comment>
<evidence type="ECO:0000256" key="3">
    <source>
        <dbReference type="ARBA" id="ARBA00022786"/>
    </source>
</evidence>
<dbReference type="InterPro" id="IPR016181">
    <property type="entry name" value="Acyl_CoA_acyltransferase"/>
</dbReference>
<keyword evidence="4 5" id="KW-0012">Acyltransferase</keyword>
<comment type="catalytic activity">
    <reaction evidence="5">
        <text>an N-terminal L-alpha-aminoacyl-[protein] + L-arginyl-tRNA(Arg) = an N-terminal L-arginyl-L-aminoacyl-[protein] + tRNA(Arg) + H(+)</text>
        <dbReference type="Rhea" id="RHEA:10208"/>
        <dbReference type="Rhea" id="RHEA-COMP:9658"/>
        <dbReference type="Rhea" id="RHEA-COMP:9673"/>
        <dbReference type="Rhea" id="RHEA-COMP:10636"/>
        <dbReference type="Rhea" id="RHEA-COMP:10638"/>
        <dbReference type="ChEBI" id="CHEBI:15378"/>
        <dbReference type="ChEBI" id="CHEBI:78442"/>
        <dbReference type="ChEBI" id="CHEBI:78513"/>
        <dbReference type="ChEBI" id="CHEBI:78597"/>
        <dbReference type="ChEBI" id="CHEBI:83562"/>
        <dbReference type="EC" id="2.3.2.8"/>
    </reaction>
</comment>
<dbReference type="Pfam" id="PF04377">
    <property type="entry name" value="ATE_C"/>
    <property type="match status" value="1"/>
</dbReference>
<dbReference type="InParanoid" id="A0A0C3HRB4"/>
<comment type="function">
    <text evidence="5">Involved in the post-translational conjugation of arginine to the N-terminal aspartate or glutamate of a protein. This arginylation is required for degradation of the protein via the ubiquitin pathway.</text>
</comment>
<reference evidence="9 10" key="1">
    <citation type="submission" date="2014-04" db="EMBL/GenBank/DDBJ databases">
        <authorList>
            <consortium name="DOE Joint Genome Institute"/>
            <person name="Kuo A."/>
            <person name="Martino E."/>
            <person name="Perotto S."/>
            <person name="Kohler A."/>
            <person name="Nagy L.G."/>
            <person name="Floudas D."/>
            <person name="Copeland A."/>
            <person name="Barry K.W."/>
            <person name="Cichocki N."/>
            <person name="Veneault-Fourrey C."/>
            <person name="LaButti K."/>
            <person name="Lindquist E.A."/>
            <person name="Lipzen A."/>
            <person name="Lundell T."/>
            <person name="Morin E."/>
            <person name="Murat C."/>
            <person name="Sun H."/>
            <person name="Tunlid A."/>
            <person name="Henrissat B."/>
            <person name="Grigoriev I.V."/>
            <person name="Hibbett D.S."/>
            <person name="Martin F."/>
            <person name="Nordberg H.P."/>
            <person name="Cantor M.N."/>
            <person name="Hua S.X."/>
        </authorList>
    </citation>
    <scope>NUCLEOTIDE SEQUENCE [LARGE SCALE GENOMIC DNA]</scope>
    <source>
        <strain evidence="9 10">Zn</strain>
    </source>
</reference>
<feature type="domain" description="N-end aminoacyl transferase N-terminal" evidence="7">
    <location>
        <begin position="19"/>
        <end position="90"/>
    </location>
</feature>
<evidence type="ECO:0000256" key="4">
    <source>
        <dbReference type="ARBA" id="ARBA00023315"/>
    </source>
</evidence>
<keyword evidence="2 5" id="KW-0808">Transferase</keyword>
<feature type="compositionally biased region" description="Acidic residues" evidence="6">
    <location>
        <begin position="341"/>
        <end position="354"/>
    </location>
</feature>
<proteinExistence type="inferred from homology"/>
<evidence type="ECO:0000259" key="8">
    <source>
        <dbReference type="Pfam" id="PF04377"/>
    </source>
</evidence>
<feature type="compositionally biased region" description="Basic and acidic residues" evidence="6">
    <location>
        <begin position="327"/>
        <end position="336"/>
    </location>
</feature>
<protein>
    <recommendedName>
        <fullName evidence="5">Arginyl-tRNA--protein transferase 1</fullName>
        <shortName evidence="5">Arginyltransferase 1</shortName>
        <shortName evidence="5">R-transferase 1</shortName>
        <ecNumber evidence="5">2.3.2.8</ecNumber>
    </recommendedName>
    <alternativeName>
        <fullName evidence="5">Arginine-tRNA--protein transferase 1</fullName>
    </alternativeName>
</protein>
<dbReference type="InterPro" id="IPR017137">
    <property type="entry name" value="Arg-tRNA-P_Trfase_1_euk"/>
</dbReference>
<feature type="domain" description="N-end rule aminoacyl transferase C-terminal" evidence="8">
    <location>
        <begin position="162"/>
        <end position="296"/>
    </location>
</feature>
<keyword evidence="3 5" id="KW-0833">Ubl conjugation pathway</keyword>
<dbReference type="InterPro" id="IPR007471">
    <property type="entry name" value="N-end_Aminoacyl_Trfase_N"/>
</dbReference>
<name>A0A0C3HRB4_OIDMZ</name>
<dbReference type="InterPro" id="IPR007472">
    <property type="entry name" value="N-end_Aminoacyl_Trfase_C"/>
</dbReference>
<keyword evidence="10" id="KW-1185">Reference proteome</keyword>
<dbReference type="EMBL" id="KN832871">
    <property type="protein sequence ID" value="KIN05565.1"/>
    <property type="molecule type" value="Genomic_DNA"/>
</dbReference>